<dbReference type="SMART" id="SM00849">
    <property type="entry name" value="Lactamase_B"/>
    <property type="match status" value="1"/>
</dbReference>
<dbReference type="AlphaFoldDB" id="A4BKB1"/>
<evidence type="ECO:0000256" key="2">
    <source>
        <dbReference type="ARBA" id="ARBA00022723"/>
    </source>
</evidence>
<dbReference type="Pfam" id="PF00753">
    <property type="entry name" value="Lactamase_B"/>
    <property type="match status" value="1"/>
</dbReference>
<keyword evidence="3" id="KW-0378">Hydrolase</keyword>
<proteinExistence type="predicted"/>
<dbReference type="STRING" id="314283.MED297_18992"/>
<dbReference type="HOGENOM" id="CLU_030571_5_0_6"/>
<evidence type="ECO:0000259" key="5">
    <source>
        <dbReference type="SMART" id="SM00849"/>
    </source>
</evidence>
<dbReference type="CDD" id="cd07737">
    <property type="entry name" value="YcbL-like_MBL-fold"/>
    <property type="match status" value="1"/>
</dbReference>
<protein>
    <submittedName>
        <fullName evidence="6">Glyoxylase II family protein</fullName>
    </submittedName>
</protein>
<comment type="caution">
    <text evidence="6">The sequence shown here is derived from an EMBL/GenBank/DDBJ whole genome shotgun (WGS) entry which is preliminary data.</text>
</comment>
<dbReference type="GO" id="GO:0016787">
    <property type="term" value="F:hydrolase activity"/>
    <property type="evidence" value="ECO:0007669"/>
    <property type="project" value="UniProtKB-KW"/>
</dbReference>
<reference evidence="6 7" key="1">
    <citation type="submission" date="2006-02" db="EMBL/GenBank/DDBJ databases">
        <authorList>
            <person name="Pinhassi J."/>
            <person name="Pedros-Alio C."/>
            <person name="Ferriera S."/>
            <person name="Johnson J."/>
            <person name="Kravitz S."/>
            <person name="Halpern A."/>
            <person name="Remington K."/>
            <person name="Beeson K."/>
            <person name="Tran B."/>
            <person name="Rogers Y.-H."/>
            <person name="Friedman R."/>
            <person name="Venter J.C."/>
        </authorList>
    </citation>
    <scope>NUCLEOTIDE SEQUENCE [LARGE SCALE GENOMIC DNA]</scope>
    <source>
        <strain evidence="6 7">MED297</strain>
    </source>
</reference>
<dbReference type="PANTHER" id="PTHR46233:SF3">
    <property type="entry name" value="HYDROXYACYLGLUTATHIONE HYDROLASE GLOC"/>
    <property type="match status" value="1"/>
</dbReference>
<evidence type="ECO:0000313" key="7">
    <source>
        <dbReference type="Proteomes" id="UP000005953"/>
    </source>
</evidence>
<dbReference type="SUPFAM" id="SSF56281">
    <property type="entry name" value="Metallo-hydrolase/oxidoreductase"/>
    <property type="match status" value="1"/>
</dbReference>
<dbReference type="InterPro" id="IPR051453">
    <property type="entry name" value="MBL_Glyoxalase_II"/>
</dbReference>
<evidence type="ECO:0000313" key="6">
    <source>
        <dbReference type="EMBL" id="EAR07416.1"/>
    </source>
</evidence>
<evidence type="ECO:0000256" key="1">
    <source>
        <dbReference type="ARBA" id="ARBA00001947"/>
    </source>
</evidence>
<evidence type="ECO:0000256" key="3">
    <source>
        <dbReference type="ARBA" id="ARBA00022801"/>
    </source>
</evidence>
<accession>A4BKB1</accession>
<keyword evidence="4" id="KW-0862">Zinc</keyword>
<sequence>MLQYQIIPVTALAQNCSLVWCDQTLDAIIVDAGGEVEKLKSVAQAKGLNLKAVWLTHGHLDHAGGAQDLREQLGLPVIGPHPEDQFWLEGIEQQCQMYGLSGMRNVQPDEWLKEGATLQVGQETLEVLETPGHTPGHVVLFHRAQKLAWVGDVLFAGSIGRTDFPRGDHGTLIRSITEKLWPLGDDVRFIPGHGPESTFGAERRSNPFVSDSVLGR</sequence>
<feature type="domain" description="Metallo-beta-lactamase" evidence="5">
    <location>
        <begin position="13"/>
        <end position="193"/>
    </location>
</feature>
<dbReference type="GO" id="GO:0046872">
    <property type="term" value="F:metal ion binding"/>
    <property type="evidence" value="ECO:0007669"/>
    <property type="project" value="UniProtKB-KW"/>
</dbReference>
<organism evidence="6 7">
    <name type="scientific">Reinekea blandensis MED297</name>
    <dbReference type="NCBI Taxonomy" id="314283"/>
    <lineage>
        <taxon>Bacteria</taxon>
        <taxon>Pseudomonadati</taxon>
        <taxon>Pseudomonadota</taxon>
        <taxon>Gammaproteobacteria</taxon>
        <taxon>Oceanospirillales</taxon>
        <taxon>Saccharospirillaceae</taxon>
        <taxon>Reinekea</taxon>
    </lineage>
</organism>
<dbReference type="RefSeq" id="WP_008044370.1">
    <property type="nucleotide sequence ID" value="NZ_CH724151.1"/>
</dbReference>
<dbReference type="InterPro" id="IPR001279">
    <property type="entry name" value="Metallo-B-lactamas"/>
</dbReference>
<name>A4BKB1_9GAMM</name>
<keyword evidence="7" id="KW-1185">Reference proteome</keyword>
<gene>
    <name evidence="6" type="ORF">MED297_18992</name>
</gene>
<dbReference type="Gene3D" id="3.60.15.10">
    <property type="entry name" value="Ribonuclease Z/Hydroxyacylglutathione hydrolase-like"/>
    <property type="match status" value="1"/>
</dbReference>
<dbReference type="Proteomes" id="UP000005953">
    <property type="component" value="Unassembled WGS sequence"/>
</dbReference>
<evidence type="ECO:0000256" key="4">
    <source>
        <dbReference type="ARBA" id="ARBA00022833"/>
    </source>
</evidence>
<dbReference type="PANTHER" id="PTHR46233">
    <property type="entry name" value="HYDROXYACYLGLUTATHIONE HYDROLASE GLOC"/>
    <property type="match status" value="1"/>
</dbReference>
<dbReference type="EMBL" id="AAOE01000043">
    <property type="protein sequence ID" value="EAR07416.1"/>
    <property type="molecule type" value="Genomic_DNA"/>
</dbReference>
<dbReference type="InterPro" id="IPR036866">
    <property type="entry name" value="RibonucZ/Hydroxyglut_hydro"/>
</dbReference>
<keyword evidence="2" id="KW-0479">Metal-binding</keyword>
<comment type="cofactor">
    <cofactor evidence="1">
        <name>Zn(2+)</name>
        <dbReference type="ChEBI" id="CHEBI:29105"/>
    </cofactor>
</comment>